<dbReference type="InterPro" id="IPR003660">
    <property type="entry name" value="HAMP_dom"/>
</dbReference>
<evidence type="ECO:0000256" key="3">
    <source>
        <dbReference type="ARBA" id="ARBA00012438"/>
    </source>
</evidence>
<dbReference type="CDD" id="cd00082">
    <property type="entry name" value="HisKA"/>
    <property type="match status" value="1"/>
</dbReference>
<evidence type="ECO:0000256" key="6">
    <source>
        <dbReference type="ARBA" id="ARBA00022679"/>
    </source>
</evidence>
<reference evidence="17 18" key="1">
    <citation type="submission" date="2016-11" db="EMBL/GenBank/DDBJ databases">
        <authorList>
            <person name="Jaros S."/>
            <person name="Januszkiewicz K."/>
            <person name="Wedrychowicz H."/>
        </authorList>
    </citation>
    <scope>NUCLEOTIDE SEQUENCE [LARGE SCALE GENOMIC DNA]</scope>
    <source>
        <strain evidence="17 18">DSM 15929</strain>
    </source>
</reference>
<proteinExistence type="predicted"/>
<evidence type="ECO:0000259" key="15">
    <source>
        <dbReference type="PROSITE" id="PS50109"/>
    </source>
</evidence>
<dbReference type="Proteomes" id="UP000184386">
    <property type="component" value="Unassembled WGS sequence"/>
</dbReference>
<keyword evidence="6" id="KW-0808">Transferase</keyword>
<evidence type="ECO:0000259" key="16">
    <source>
        <dbReference type="PROSITE" id="PS50885"/>
    </source>
</evidence>
<evidence type="ECO:0000256" key="11">
    <source>
        <dbReference type="ARBA" id="ARBA00022989"/>
    </source>
</evidence>
<comment type="subcellular location">
    <subcellularLocation>
        <location evidence="2">Cell membrane</location>
        <topology evidence="2">Multi-pass membrane protein</topology>
    </subcellularLocation>
</comment>
<evidence type="ECO:0000256" key="4">
    <source>
        <dbReference type="ARBA" id="ARBA00022475"/>
    </source>
</evidence>
<dbReference type="GO" id="GO:0005524">
    <property type="term" value="F:ATP binding"/>
    <property type="evidence" value="ECO:0007669"/>
    <property type="project" value="UniProtKB-KW"/>
</dbReference>
<dbReference type="STRING" id="1121322.SAMN02745136_05707"/>
<keyword evidence="9 17" id="KW-0418">Kinase</keyword>
<dbReference type="Gene3D" id="1.10.287.130">
    <property type="match status" value="1"/>
</dbReference>
<evidence type="ECO:0000256" key="5">
    <source>
        <dbReference type="ARBA" id="ARBA00022553"/>
    </source>
</evidence>
<dbReference type="InterPro" id="IPR003661">
    <property type="entry name" value="HisK_dim/P_dom"/>
</dbReference>
<dbReference type="RefSeq" id="WP_073280574.1">
    <property type="nucleotide sequence ID" value="NZ_FRAC01000055.1"/>
</dbReference>
<keyword evidence="18" id="KW-1185">Reference proteome</keyword>
<comment type="catalytic activity">
    <reaction evidence="1">
        <text>ATP + protein L-histidine = ADP + protein N-phospho-L-histidine.</text>
        <dbReference type="EC" id="2.7.13.3"/>
    </reaction>
</comment>
<evidence type="ECO:0000256" key="10">
    <source>
        <dbReference type="ARBA" id="ARBA00022840"/>
    </source>
</evidence>
<keyword evidence="7 14" id="KW-0812">Transmembrane</keyword>
<accession>A0A1M7DIG8</accession>
<dbReference type="Gene3D" id="3.30.565.10">
    <property type="entry name" value="Histidine kinase-like ATPase, C-terminal domain"/>
    <property type="match status" value="1"/>
</dbReference>
<evidence type="ECO:0000313" key="18">
    <source>
        <dbReference type="Proteomes" id="UP000184386"/>
    </source>
</evidence>
<keyword evidence="12" id="KW-0902">Two-component regulatory system</keyword>
<evidence type="ECO:0000256" key="1">
    <source>
        <dbReference type="ARBA" id="ARBA00000085"/>
    </source>
</evidence>
<dbReference type="SUPFAM" id="SSF55874">
    <property type="entry name" value="ATPase domain of HSP90 chaperone/DNA topoisomerase II/histidine kinase"/>
    <property type="match status" value="1"/>
</dbReference>
<dbReference type="PROSITE" id="PS50885">
    <property type="entry name" value="HAMP"/>
    <property type="match status" value="1"/>
</dbReference>
<dbReference type="InterPro" id="IPR036890">
    <property type="entry name" value="HATPase_C_sf"/>
</dbReference>
<dbReference type="InterPro" id="IPR050398">
    <property type="entry name" value="HssS/ArlS-like"/>
</dbReference>
<dbReference type="Pfam" id="PF00512">
    <property type="entry name" value="HisKA"/>
    <property type="match status" value="1"/>
</dbReference>
<evidence type="ECO:0000256" key="9">
    <source>
        <dbReference type="ARBA" id="ARBA00022777"/>
    </source>
</evidence>
<dbReference type="PANTHER" id="PTHR45528">
    <property type="entry name" value="SENSOR HISTIDINE KINASE CPXA"/>
    <property type="match status" value="1"/>
</dbReference>
<evidence type="ECO:0000256" key="2">
    <source>
        <dbReference type="ARBA" id="ARBA00004651"/>
    </source>
</evidence>
<sequence length="460" mass="53120">MKHKRLFSLRYKQIFILLLGTLVSLGMYFLVQSSGDFLIEKKYLNEKAETKRLVSYQKSLESYIRKNHVSIKNVRAISKWVKAHKYVYLVIYDADEIVYESGYWDDKYTAYEITGTTDQGNAAGPFEEAGGRADIESSLDRSVSRIAFSDGTYTSSILDSSELEWYNIVTFVSLGVFFFFLFLILILYNHRIIARIMLLSKEVSLIEKGNTEQPIIHRGNDEITLLAVNADNMRNSIIARHKSEKEAWEANSELITSMSHDIRTPLTSLIGYLEILDAKNYHSEEQLDKYIKSCKTKSIQLKDLSDKLFQYFLVFGKEKILMQMDTFDVRILFQQLLSEHVFDLSNLGFQVKTEFVEQSCIITADIQYLKRLFDNLFSNVRKYASPEGQVTVIGYIEGSDLIISISNDIRKDSTIQDSTNIGLKTCQKIVEQMNGTFIIQKDFSHFEVRTVFPIKPIREE</sequence>
<dbReference type="EMBL" id="FRAC01000055">
    <property type="protein sequence ID" value="SHL79198.1"/>
    <property type="molecule type" value="Genomic_DNA"/>
</dbReference>
<keyword evidence="13 14" id="KW-0472">Membrane</keyword>
<dbReference type="Gene3D" id="6.10.340.10">
    <property type="match status" value="1"/>
</dbReference>
<evidence type="ECO:0000256" key="12">
    <source>
        <dbReference type="ARBA" id="ARBA00023012"/>
    </source>
</evidence>
<feature type="domain" description="HAMP" evidence="16">
    <location>
        <begin position="190"/>
        <end position="242"/>
    </location>
</feature>
<evidence type="ECO:0000256" key="8">
    <source>
        <dbReference type="ARBA" id="ARBA00022741"/>
    </source>
</evidence>
<dbReference type="AlphaFoldDB" id="A0A1M7DIG8"/>
<feature type="transmembrane region" description="Helical" evidence="14">
    <location>
        <begin position="165"/>
        <end position="188"/>
    </location>
</feature>
<keyword evidence="4" id="KW-1003">Cell membrane</keyword>
<dbReference type="EC" id="2.7.13.3" evidence="3"/>
<dbReference type="GO" id="GO:0000155">
    <property type="term" value="F:phosphorelay sensor kinase activity"/>
    <property type="evidence" value="ECO:0007669"/>
    <property type="project" value="InterPro"/>
</dbReference>
<protein>
    <recommendedName>
        <fullName evidence="3">histidine kinase</fullName>
        <ecNumber evidence="3">2.7.13.3</ecNumber>
    </recommendedName>
</protein>
<name>A0A1M7DIG8_9FIRM</name>
<dbReference type="SUPFAM" id="SSF47384">
    <property type="entry name" value="Homodimeric domain of signal transducing histidine kinase"/>
    <property type="match status" value="1"/>
</dbReference>
<dbReference type="PROSITE" id="PS50109">
    <property type="entry name" value="HIS_KIN"/>
    <property type="match status" value="1"/>
</dbReference>
<keyword evidence="11 14" id="KW-1133">Transmembrane helix</keyword>
<dbReference type="SMART" id="SM00388">
    <property type="entry name" value="HisKA"/>
    <property type="match status" value="1"/>
</dbReference>
<evidence type="ECO:0000256" key="14">
    <source>
        <dbReference type="SAM" id="Phobius"/>
    </source>
</evidence>
<evidence type="ECO:0000256" key="13">
    <source>
        <dbReference type="ARBA" id="ARBA00023136"/>
    </source>
</evidence>
<keyword evidence="5" id="KW-0597">Phosphoprotein</keyword>
<dbReference type="GO" id="GO:0005886">
    <property type="term" value="C:plasma membrane"/>
    <property type="evidence" value="ECO:0007669"/>
    <property type="project" value="UniProtKB-SubCell"/>
</dbReference>
<evidence type="ECO:0000256" key="7">
    <source>
        <dbReference type="ARBA" id="ARBA00022692"/>
    </source>
</evidence>
<dbReference type="InterPro" id="IPR005467">
    <property type="entry name" value="His_kinase_dom"/>
</dbReference>
<evidence type="ECO:0000313" key="17">
    <source>
        <dbReference type="EMBL" id="SHL79198.1"/>
    </source>
</evidence>
<dbReference type="InterPro" id="IPR036097">
    <property type="entry name" value="HisK_dim/P_sf"/>
</dbReference>
<organism evidence="17 18">
    <name type="scientific">Anaerocolumna jejuensis DSM 15929</name>
    <dbReference type="NCBI Taxonomy" id="1121322"/>
    <lineage>
        <taxon>Bacteria</taxon>
        <taxon>Bacillati</taxon>
        <taxon>Bacillota</taxon>
        <taxon>Clostridia</taxon>
        <taxon>Lachnospirales</taxon>
        <taxon>Lachnospiraceae</taxon>
        <taxon>Anaerocolumna</taxon>
    </lineage>
</organism>
<feature type="domain" description="Histidine kinase" evidence="15">
    <location>
        <begin position="257"/>
        <end position="456"/>
    </location>
</feature>
<keyword evidence="8" id="KW-0547">Nucleotide-binding</keyword>
<dbReference type="PANTHER" id="PTHR45528:SF1">
    <property type="entry name" value="SENSOR HISTIDINE KINASE CPXA"/>
    <property type="match status" value="1"/>
</dbReference>
<gene>
    <name evidence="17" type="ORF">SAMN02745136_05707</name>
</gene>
<keyword evidence="10" id="KW-0067">ATP-binding</keyword>